<keyword evidence="1" id="KW-0472">Membrane</keyword>
<feature type="transmembrane region" description="Helical" evidence="1">
    <location>
        <begin position="162"/>
        <end position="180"/>
    </location>
</feature>
<keyword evidence="3" id="KW-1185">Reference proteome</keyword>
<evidence type="ECO:0000313" key="2">
    <source>
        <dbReference type="EMBL" id="MBD7983131.1"/>
    </source>
</evidence>
<feature type="transmembrane region" description="Helical" evidence="1">
    <location>
        <begin position="114"/>
        <end position="133"/>
    </location>
</feature>
<keyword evidence="1" id="KW-0812">Transmembrane</keyword>
<evidence type="ECO:0000256" key="1">
    <source>
        <dbReference type="SAM" id="Phobius"/>
    </source>
</evidence>
<protein>
    <submittedName>
        <fullName evidence="2">Uncharacterized protein</fullName>
    </submittedName>
</protein>
<accession>A0ABR8U508</accession>
<feature type="transmembrane region" description="Helical" evidence="1">
    <location>
        <begin position="139"/>
        <end position="155"/>
    </location>
</feature>
<dbReference type="Proteomes" id="UP000626786">
    <property type="component" value="Unassembled WGS sequence"/>
</dbReference>
<dbReference type="EMBL" id="JACSQN010000001">
    <property type="protein sequence ID" value="MBD7983131.1"/>
    <property type="molecule type" value="Genomic_DNA"/>
</dbReference>
<keyword evidence="1" id="KW-1133">Transmembrane helix</keyword>
<evidence type="ECO:0000313" key="3">
    <source>
        <dbReference type="Proteomes" id="UP000626786"/>
    </source>
</evidence>
<dbReference type="RefSeq" id="WP_191692772.1">
    <property type="nucleotide sequence ID" value="NZ_JACSQN010000001.1"/>
</dbReference>
<name>A0ABR8U508_9BACL</name>
<comment type="caution">
    <text evidence="2">The sequence shown here is derived from an EMBL/GenBank/DDBJ whole genome shotgun (WGS) entry which is preliminary data.</text>
</comment>
<proteinExistence type="predicted"/>
<feature type="transmembrane region" description="Helical" evidence="1">
    <location>
        <begin position="60"/>
        <end position="78"/>
    </location>
</feature>
<organism evidence="2 3">
    <name type="scientific">Sporosarcina quadrami</name>
    <dbReference type="NCBI Taxonomy" id="2762234"/>
    <lineage>
        <taxon>Bacteria</taxon>
        <taxon>Bacillati</taxon>
        <taxon>Bacillota</taxon>
        <taxon>Bacilli</taxon>
        <taxon>Bacillales</taxon>
        <taxon>Caryophanaceae</taxon>
        <taxon>Sporosarcina</taxon>
    </lineage>
</organism>
<gene>
    <name evidence="2" type="ORF">H9649_00950</name>
</gene>
<sequence>MNAQRKKIIMTEINYWKSNKLLPEHYCDFLITLYTQGEEDSEVNISEAILVKEKKSMNRTILFFLLLTIGIGLTMFFVSAYPVVTLLIALLFTVTLLAKTIFSKATASGLNTFLYIISAFMLLLISLKIWFLFFAEHSYLLVVLLILNCLLWLLAGRLLKLIYFTLSGAGGLLLIIGFFIKTI</sequence>
<reference evidence="2 3" key="1">
    <citation type="submission" date="2020-08" db="EMBL/GenBank/DDBJ databases">
        <title>A Genomic Blueprint of the Chicken Gut Microbiome.</title>
        <authorList>
            <person name="Gilroy R."/>
            <person name="Ravi A."/>
            <person name="Getino M."/>
            <person name="Pursley I."/>
            <person name="Horton D.L."/>
            <person name="Alikhan N.-F."/>
            <person name="Baker D."/>
            <person name="Gharbi K."/>
            <person name="Hall N."/>
            <person name="Watson M."/>
            <person name="Adriaenssens E.M."/>
            <person name="Foster-Nyarko E."/>
            <person name="Jarju S."/>
            <person name="Secka A."/>
            <person name="Antonio M."/>
            <person name="Oren A."/>
            <person name="Chaudhuri R."/>
            <person name="La Ragione R.M."/>
            <person name="Hildebrand F."/>
            <person name="Pallen M.J."/>
        </authorList>
    </citation>
    <scope>NUCLEOTIDE SEQUENCE [LARGE SCALE GENOMIC DNA]</scope>
    <source>
        <strain evidence="2 3">Sa2YVA2</strain>
    </source>
</reference>